<feature type="chain" id="PRO_5016748363" evidence="4">
    <location>
        <begin position="24"/>
        <end position="253"/>
    </location>
</feature>
<organism evidence="5 6">
    <name type="scientific">Afipia felis</name>
    <name type="common">Cat scratch disease bacillus</name>
    <dbReference type="NCBI Taxonomy" id="1035"/>
    <lineage>
        <taxon>Bacteria</taxon>
        <taxon>Pseudomonadati</taxon>
        <taxon>Pseudomonadota</taxon>
        <taxon>Alphaproteobacteria</taxon>
        <taxon>Hyphomicrobiales</taxon>
        <taxon>Nitrobacteraceae</taxon>
        <taxon>Afipia</taxon>
    </lineage>
</organism>
<dbReference type="InterPro" id="IPR005950">
    <property type="entry name" value="ModA"/>
</dbReference>
<name>A0A380W7M9_AFIFE</name>
<keyword evidence="3 4" id="KW-0732">Signal</keyword>
<evidence type="ECO:0000256" key="1">
    <source>
        <dbReference type="ARBA" id="ARBA00009175"/>
    </source>
</evidence>
<dbReference type="InterPro" id="IPR050682">
    <property type="entry name" value="ModA/WtpA"/>
</dbReference>
<evidence type="ECO:0000313" key="5">
    <source>
        <dbReference type="EMBL" id="SUU84876.1"/>
    </source>
</evidence>
<reference evidence="5 6" key="1">
    <citation type="submission" date="2018-06" db="EMBL/GenBank/DDBJ databases">
        <authorList>
            <consortium name="Pathogen Informatics"/>
            <person name="Doyle S."/>
        </authorList>
    </citation>
    <scope>NUCLEOTIDE SEQUENCE [LARGE SCALE GENOMIC DNA]</scope>
    <source>
        <strain evidence="5 6">NCTC12722</strain>
    </source>
</reference>
<dbReference type="Pfam" id="PF13531">
    <property type="entry name" value="SBP_bac_11"/>
    <property type="match status" value="1"/>
</dbReference>
<dbReference type="RefSeq" id="WP_002715701.1">
    <property type="nucleotide sequence ID" value="NZ_UFSI01000001.1"/>
</dbReference>
<protein>
    <submittedName>
        <fullName evidence="5">Molybdate-binding periplasmic protein</fullName>
    </submittedName>
</protein>
<comment type="similarity">
    <text evidence="1">Belongs to the bacterial solute-binding protein ModA family.</text>
</comment>
<dbReference type="PANTHER" id="PTHR30632">
    <property type="entry name" value="MOLYBDATE-BINDING PERIPLASMIC PROTEIN"/>
    <property type="match status" value="1"/>
</dbReference>
<dbReference type="AlphaFoldDB" id="A0A380W7M9"/>
<dbReference type="Proteomes" id="UP000254343">
    <property type="component" value="Unassembled WGS sequence"/>
</dbReference>
<sequence length="253" mass="26102">MIRVGSLLAAVVCLATQTSVASAAELKVYSTIGVQAAMEELAPAFEKQSGDKLVFTFNTAAALTKRIQAGEHADAMILTRQNLETLAKENKVSGHITPVASSGISVVVKSGAPKPDISTPDALKATLLKAKTIAYSNPAAGGASGVYVGKMIERMGLTDQLKDKIRHPPAGGNAAHLVASGEAELAIQQTPEVMSAKGVDLVGPLPGNLNNITHFAADVSTAPTAKSSAEAFMKFLTSPEAVKVFKARGLEPG</sequence>
<dbReference type="GO" id="GO:0015689">
    <property type="term" value="P:molybdate ion transport"/>
    <property type="evidence" value="ECO:0007669"/>
    <property type="project" value="InterPro"/>
</dbReference>
<keyword evidence="2" id="KW-0479">Metal-binding</keyword>
<dbReference type="PANTHER" id="PTHR30632:SF11">
    <property type="entry name" value="BLR4797 PROTEIN"/>
    <property type="match status" value="1"/>
</dbReference>
<dbReference type="NCBIfam" id="TIGR01256">
    <property type="entry name" value="modA"/>
    <property type="match status" value="1"/>
</dbReference>
<dbReference type="Gene3D" id="3.40.190.10">
    <property type="entry name" value="Periplasmic binding protein-like II"/>
    <property type="match status" value="2"/>
</dbReference>
<feature type="signal peptide" evidence="4">
    <location>
        <begin position="1"/>
        <end position="23"/>
    </location>
</feature>
<gene>
    <name evidence="5" type="primary">modA_2</name>
    <name evidence="5" type="ORF">NCTC12722_02079</name>
</gene>
<evidence type="ECO:0000256" key="3">
    <source>
        <dbReference type="ARBA" id="ARBA00022729"/>
    </source>
</evidence>
<evidence type="ECO:0000313" key="6">
    <source>
        <dbReference type="Proteomes" id="UP000254343"/>
    </source>
</evidence>
<accession>A0A380W7M9</accession>
<evidence type="ECO:0000256" key="4">
    <source>
        <dbReference type="SAM" id="SignalP"/>
    </source>
</evidence>
<dbReference type="GO" id="GO:0046872">
    <property type="term" value="F:metal ion binding"/>
    <property type="evidence" value="ECO:0007669"/>
    <property type="project" value="UniProtKB-KW"/>
</dbReference>
<dbReference type="EMBL" id="UIGB01000001">
    <property type="protein sequence ID" value="SUU84876.1"/>
    <property type="molecule type" value="Genomic_DNA"/>
</dbReference>
<dbReference type="SUPFAM" id="SSF53850">
    <property type="entry name" value="Periplasmic binding protein-like II"/>
    <property type="match status" value="1"/>
</dbReference>
<evidence type="ECO:0000256" key="2">
    <source>
        <dbReference type="ARBA" id="ARBA00022723"/>
    </source>
</evidence>
<proteinExistence type="inferred from homology"/>
<dbReference type="GO" id="GO:0030973">
    <property type="term" value="F:molybdate ion binding"/>
    <property type="evidence" value="ECO:0007669"/>
    <property type="project" value="TreeGrafter"/>
</dbReference>